<name>A0A4Y2JAX9_ARAVE</name>
<dbReference type="OrthoDB" id="409956at2759"/>
<dbReference type="EMBL" id="BGPR01003332">
    <property type="protein sequence ID" value="GBM86699.1"/>
    <property type="molecule type" value="Genomic_DNA"/>
</dbReference>
<dbReference type="InterPro" id="IPR038765">
    <property type="entry name" value="Papain-like_cys_pep_sf"/>
</dbReference>
<dbReference type="Pfam" id="PF02338">
    <property type="entry name" value="OTU"/>
    <property type="match status" value="1"/>
</dbReference>
<gene>
    <name evidence="2" type="ORF">AVEN_222223_1</name>
</gene>
<organism evidence="2 3">
    <name type="scientific">Araneus ventricosus</name>
    <name type="common">Orbweaver spider</name>
    <name type="synonym">Epeira ventricosa</name>
    <dbReference type="NCBI Taxonomy" id="182803"/>
    <lineage>
        <taxon>Eukaryota</taxon>
        <taxon>Metazoa</taxon>
        <taxon>Ecdysozoa</taxon>
        <taxon>Arthropoda</taxon>
        <taxon>Chelicerata</taxon>
        <taxon>Arachnida</taxon>
        <taxon>Araneae</taxon>
        <taxon>Araneomorphae</taxon>
        <taxon>Entelegynae</taxon>
        <taxon>Araneoidea</taxon>
        <taxon>Araneidae</taxon>
        <taxon>Araneus</taxon>
    </lineage>
</organism>
<dbReference type="InterPro" id="IPR003323">
    <property type="entry name" value="OTU_dom"/>
</dbReference>
<keyword evidence="3" id="KW-1185">Reference proteome</keyword>
<protein>
    <recommendedName>
        <fullName evidence="1">OTU domain-containing protein</fullName>
    </recommendedName>
</protein>
<evidence type="ECO:0000259" key="1">
    <source>
        <dbReference type="Pfam" id="PF02338"/>
    </source>
</evidence>
<proteinExistence type="predicted"/>
<dbReference type="GO" id="GO:0004843">
    <property type="term" value="F:cysteine-type deubiquitinase activity"/>
    <property type="evidence" value="ECO:0007669"/>
    <property type="project" value="TreeGrafter"/>
</dbReference>
<reference evidence="2 3" key="1">
    <citation type="journal article" date="2019" name="Sci. Rep.">
        <title>Orb-weaving spider Araneus ventricosus genome elucidates the spidroin gene catalogue.</title>
        <authorList>
            <person name="Kono N."/>
            <person name="Nakamura H."/>
            <person name="Ohtoshi R."/>
            <person name="Moran D.A.P."/>
            <person name="Shinohara A."/>
            <person name="Yoshida Y."/>
            <person name="Fujiwara M."/>
            <person name="Mori M."/>
            <person name="Tomita M."/>
            <person name="Arakawa K."/>
        </authorList>
    </citation>
    <scope>NUCLEOTIDE SEQUENCE [LARGE SCALE GENOMIC DNA]</scope>
</reference>
<dbReference type="AlphaFoldDB" id="A0A4Y2JAX9"/>
<evidence type="ECO:0000313" key="2">
    <source>
        <dbReference type="EMBL" id="GBM86699.1"/>
    </source>
</evidence>
<accession>A0A4Y2JAX9</accession>
<dbReference type="InterPro" id="IPR050704">
    <property type="entry name" value="Peptidase_C85-like"/>
</dbReference>
<dbReference type="PANTHER" id="PTHR12419">
    <property type="entry name" value="OTU DOMAIN CONTAINING PROTEIN"/>
    <property type="match status" value="1"/>
</dbReference>
<dbReference type="GO" id="GO:0016579">
    <property type="term" value="P:protein deubiquitination"/>
    <property type="evidence" value="ECO:0007669"/>
    <property type="project" value="TreeGrafter"/>
</dbReference>
<dbReference type="Proteomes" id="UP000499080">
    <property type="component" value="Unassembled WGS sequence"/>
</dbReference>
<feature type="domain" description="OTU" evidence="1">
    <location>
        <begin position="8"/>
        <end position="78"/>
    </location>
</feature>
<sequence>MAYILFKDDENYHQFVRIKVVTYIVDNWSRYQEFTPEQNVLEYRRSMIRPGTYGGELEISAFSELFGITIHVFRENERPVFTETPNSILIFFSAEI</sequence>
<dbReference type="Gene3D" id="3.90.70.80">
    <property type="match status" value="1"/>
</dbReference>
<comment type="caution">
    <text evidence="2">The sequence shown here is derived from an EMBL/GenBank/DDBJ whole genome shotgun (WGS) entry which is preliminary data.</text>
</comment>
<dbReference type="SUPFAM" id="SSF54001">
    <property type="entry name" value="Cysteine proteinases"/>
    <property type="match status" value="1"/>
</dbReference>
<evidence type="ECO:0000313" key="3">
    <source>
        <dbReference type="Proteomes" id="UP000499080"/>
    </source>
</evidence>